<comment type="caution">
    <text evidence="2">The sequence shown here is derived from an EMBL/GenBank/DDBJ whole genome shotgun (WGS) entry which is preliminary data.</text>
</comment>
<evidence type="ECO:0000313" key="3">
    <source>
        <dbReference type="Proteomes" id="UP001235712"/>
    </source>
</evidence>
<dbReference type="Proteomes" id="UP001235712">
    <property type="component" value="Unassembled WGS sequence"/>
</dbReference>
<accession>A0ABT9PEQ5</accession>
<gene>
    <name evidence="2" type="ORF">J2S57_006935</name>
</gene>
<dbReference type="EMBL" id="JAUSQZ010000001">
    <property type="protein sequence ID" value="MDP9831186.1"/>
    <property type="molecule type" value="Genomic_DNA"/>
</dbReference>
<sequence>MRAPLWTENAEQAERTASNQNHGQEALLLILIEEIRGLREDLARTQNR</sequence>
<evidence type="ECO:0000313" key="2">
    <source>
        <dbReference type="EMBL" id="MDP9831186.1"/>
    </source>
</evidence>
<name>A0ABT9PEQ5_9ACTN</name>
<evidence type="ECO:0000256" key="1">
    <source>
        <dbReference type="SAM" id="MobiDB-lite"/>
    </source>
</evidence>
<feature type="region of interest" description="Disordered" evidence="1">
    <location>
        <begin position="1"/>
        <end position="20"/>
    </location>
</feature>
<keyword evidence="3" id="KW-1185">Reference proteome</keyword>
<protein>
    <submittedName>
        <fullName evidence="2">Uncharacterized protein (DUF952 family)</fullName>
    </submittedName>
</protein>
<proteinExistence type="predicted"/>
<reference evidence="2 3" key="1">
    <citation type="submission" date="2023-07" db="EMBL/GenBank/DDBJ databases">
        <title>Sequencing the genomes of 1000 actinobacteria strains.</title>
        <authorList>
            <person name="Klenk H.-P."/>
        </authorList>
    </citation>
    <scope>NUCLEOTIDE SEQUENCE [LARGE SCALE GENOMIC DNA]</scope>
    <source>
        <strain evidence="2 3">DSM 44388</strain>
    </source>
</reference>
<organism evidence="2 3">
    <name type="scientific">Kineosporia succinea</name>
    <dbReference type="NCBI Taxonomy" id="84632"/>
    <lineage>
        <taxon>Bacteria</taxon>
        <taxon>Bacillati</taxon>
        <taxon>Actinomycetota</taxon>
        <taxon>Actinomycetes</taxon>
        <taxon>Kineosporiales</taxon>
        <taxon>Kineosporiaceae</taxon>
        <taxon>Kineosporia</taxon>
    </lineage>
</organism>
<dbReference type="RefSeq" id="WP_307250710.1">
    <property type="nucleotide sequence ID" value="NZ_JAUSQZ010000001.1"/>
</dbReference>